<dbReference type="AlphaFoldDB" id="A0A2P2PGX5"/>
<organism evidence="2">
    <name type="scientific">Rhizophora mucronata</name>
    <name type="common">Asiatic mangrove</name>
    <dbReference type="NCBI Taxonomy" id="61149"/>
    <lineage>
        <taxon>Eukaryota</taxon>
        <taxon>Viridiplantae</taxon>
        <taxon>Streptophyta</taxon>
        <taxon>Embryophyta</taxon>
        <taxon>Tracheophyta</taxon>
        <taxon>Spermatophyta</taxon>
        <taxon>Magnoliopsida</taxon>
        <taxon>eudicotyledons</taxon>
        <taxon>Gunneridae</taxon>
        <taxon>Pentapetalae</taxon>
        <taxon>rosids</taxon>
        <taxon>fabids</taxon>
        <taxon>Malpighiales</taxon>
        <taxon>Rhizophoraceae</taxon>
        <taxon>Rhizophora</taxon>
    </lineage>
</organism>
<feature type="region of interest" description="Disordered" evidence="1">
    <location>
        <begin position="1"/>
        <end position="27"/>
    </location>
</feature>
<name>A0A2P2PGX5_RHIMU</name>
<protein>
    <submittedName>
        <fullName evidence="2">Uncharacterized protein</fullName>
    </submittedName>
</protein>
<dbReference type="EMBL" id="GGEC01073425">
    <property type="protein sequence ID" value="MBX53909.1"/>
    <property type="molecule type" value="Transcribed_RNA"/>
</dbReference>
<evidence type="ECO:0000256" key="1">
    <source>
        <dbReference type="SAM" id="MobiDB-lite"/>
    </source>
</evidence>
<evidence type="ECO:0000313" key="2">
    <source>
        <dbReference type="EMBL" id="MBX53909.1"/>
    </source>
</evidence>
<proteinExistence type="predicted"/>
<reference evidence="2" key="1">
    <citation type="submission" date="2018-02" db="EMBL/GenBank/DDBJ databases">
        <title>Rhizophora mucronata_Transcriptome.</title>
        <authorList>
            <person name="Meera S.P."/>
            <person name="Sreeshan A."/>
            <person name="Augustine A."/>
        </authorList>
    </citation>
    <scope>NUCLEOTIDE SEQUENCE</scope>
    <source>
        <tissue evidence="2">Leaf</tissue>
    </source>
</reference>
<sequence length="27" mass="3235">MKRGLDSIQRRPSENRMDDKDSLYPLI</sequence>
<accession>A0A2P2PGX5</accession>